<protein>
    <submittedName>
        <fullName evidence="6">Nematode cuticle collagen N-terminal domain-containing protein</fullName>
    </submittedName>
</protein>
<feature type="transmembrane region" description="Helical" evidence="3">
    <location>
        <begin position="6"/>
        <end position="31"/>
    </location>
</feature>
<keyword evidence="3" id="KW-0812">Transmembrane</keyword>
<feature type="region of interest" description="Disordered" evidence="2">
    <location>
        <begin position="108"/>
        <end position="180"/>
    </location>
</feature>
<evidence type="ECO:0000256" key="3">
    <source>
        <dbReference type="SAM" id="Phobius"/>
    </source>
</evidence>
<evidence type="ECO:0000313" key="5">
    <source>
        <dbReference type="Proteomes" id="UP000887577"/>
    </source>
</evidence>
<evidence type="ECO:0000256" key="1">
    <source>
        <dbReference type="ARBA" id="ARBA00022737"/>
    </source>
</evidence>
<sequence>MLGSRYITIISTVCSTTVFIAVALLLPLMAWHIQVQNSMLLGTIDECQSESRTVWRQLLHYEASVIQNKAAEFDENRIRDKRGYAPSSSFRAARPAFGGVSCCSCQQGKEGSSGPQGRPGKDGQPGGPGPSGRNGREGRYIIPVTASEPPCQKCPTAPVGSPGLPGAKGNRGMPGKNYIN</sequence>
<evidence type="ECO:0000313" key="6">
    <source>
        <dbReference type="WBParaSite" id="PSU_v2.g16573.t1"/>
    </source>
</evidence>
<keyword evidence="1" id="KW-0677">Repeat</keyword>
<evidence type="ECO:0000256" key="2">
    <source>
        <dbReference type="SAM" id="MobiDB-lite"/>
    </source>
</evidence>
<dbReference type="InterPro" id="IPR002486">
    <property type="entry name" value="Col_cuticle_N"/>
</dbReference>
<feature type="compositionally biased region" description="Gly residues" evidence="2">
    <location>
        <begin position="123"/>
        <end position="132"/>
    </location>
</feature>
<reference evidence="6" key="1">
    <citation type="submission" date="2022-11" db="UniProtKB">
        <authorList>
            <consortium name="WormBaseParasite"/>
        </authorList>
    </citation>
    <scope>IDENTIFICATION</scope>
</reference>
<dbReference type="PANTHER" id="PTHR24637:SF420">
    <property type="entry name" value="NEMATODE CUTICLE COLLAGEN N-TERMINAL DOMAIN-CONTAINING PROTEIN"/>
    <property type="match status" value="1"/>
</dbReference>
<organism evidence="5 6">
    <name type="scientific">Panagrolaimus superbus</name>
    <dbReference type="NCBI Taxonomy" id="310955"/>
    <lineage>
        <taxon>Eukaryota</taxon>
        <taxon>Metazoa</taxon>
        <taxon>Ecdysozoa</taxon>
        <taxon>Nematoda</taxon>
        <taxon>Chromadorea</taxon>
        <taxon>Rhabditida</taxon>
        <taxon>Tylenchina</taxon>
        <taxon>Panagrolaimomorpha</taxon>
        <taxon>Panagrolaimoidea</taxon>
        <taxon>Panagrolaimidae</taxon>
        <taxon>Panagrolaimus</taxon>
    </lineage>
</organism>
<accession>A0A914YGZ0</accession>
<dbReference type="PANTHER" id="PTHR24637">
    <property type="entry name" value="COLLAGEN"/>
    <property type="match status" value="1"/>
</dbReference>
<dbReference type="Proteomes" id="UP000887577">
    <property type="component" value="Unplaced"/>
</dbReference>
<keyword evidence="5" id="KW-1185">Reference proteome</keyword>
<keyword evidence="3" id="KW-1133">Transmembrane helix</keyword>
<dbReference type="AlphaFoldDB" id="A0A914YGZ0"/>
<dbReference type="Pfam" id="PF01484">
    <property type="entry name" value="Col_cuticle_N"/>
    <property type="match status" value="1"/>
</dbReference>
<evidence type="ECO:0000259" key="4">
    <source>
        <dbReference type="SMART" id="SM01088"/>
    </source>
</evidence>
<name>A0A914YGZ0_9BILA</name>
<dbReference type="WBParaSite" id="PSU_v2.g16573.t1">
    <property type="protein sequence ID" value="PSU_v2.g16573.t1"/>
    <property type="gene ID" value="PSU_v2.g16573"/>
</dbReference>
<proteinExistence type="predicted"/>
<feature type="domain" description="Nematode cuticle collagen N-terminal" evidence="4">
    <location>
        <begin position="6"/>
        <end position="58"/>
    </location>
</feature>
<keyword evidence="3" id="KW-0472">Membrane</keyword>
<dbReference type="SMART" id="SM01088">
    <property type="entry name" value="Col_cuticle_N"/>
    <property type="match status" value="1"/>
</dbReference>
<dbReference type="GO" id="GO:0042302">
    <property type="term" value="F:structural constituent of cuticle"/>
    <property type="evidence" value="ECO:0007669"/>
    <property type="project" value="InterPro"/>
</dbReference>